<feature type="transmembrane region" description="Helical" evidence="8">
    <location>
        <begin position="47"/>
        <end position="66"/>
    </location>
</feature>
<feature type="transmembrane region" description="Helical" evidence="8">
    <location>
        <begin position="99"/>
        <end position="120"/>
    </location>
</feature>
<dbReference type="GO" id="GO:0016763">
    <property type="term" value="F:pentosyltransferase activity"/>
    <property type="evidence" value="ECO:0007669"/>
    <property type="project" value="TreeGrafter"/>
</dbReference>
<dbReference type="KEGG" id="spap:H3Z74_18990"/>
<dbReference type="Pfam" id="PF13231">
    <property type="entry name" value="PMT_2"/>
    <property type="match status" value="1"/>
</dbReference>
<dbReference type="InterPro" id="IPR038731">
    <property type="entry name" value="RgtA/B/C-like"/>
</dbReference>
<dbReference type="GO" id="GO:0005886">
    <property type="term" value="C:plasma membrane"/>
    <property type="evidence" value="ECO:0007669"/>
    <property type="project" value="UniProtKB-SubCell"/>
</dbReference>
<evidence type="ECO:0000259" key="9">
    <source>
        <dbReference type="Pfam" id="PF13231"/>
    </source>
</evidence>
<gene>
    <name evidence="10" type="ORF">H3Z74_18990</name>
</gene>
<proteinExistence type="predicted"/>
<evidence type="ECO:0000256" key="7">
    <source>
        <dbReference type="ARBA" id="ARBA00023136"/>
    </source>
</evidence>
<keyword evidence="6 8" id="KW-1133">Transmembrane helix</keyword>
<feature type="transmembrane region" description="Helical" evidence="8">
    <location>
        <begin position="279"/>
        <end position="295"/>
    </location>
</feature>
<keyword evidence="7 8" id="KW-0472">Membrane</keyword>
<feature type="transmembrane region" description="Helical" evidence="8">
    <location>
        <begin position="190"/>
        <end position="209"/>
    </location>
</feature>
<reference evidence="10 11" key="1">
    <citation type="submission" date="2020-09" db="EMBL/GenBank/DDBJ databases">
        <title>Sphingomonas sp., a new species isolated from pork steak.</title>
        <authorList>
            <person name="Heidler von Heilborn D."/>
        </authorList>
    </citation>
    <scope>NUCLEOTIDE SEQUENCE [LARGE SCALE GENOMIC DNA]</scope>
    <source>
        <strain evidence="11">S8-3T</strain>
    </source>
</reference>
<keyword evidence="4" id="KW-0808">Transferase</keyword>
<evidence type="ECO:0000256" key="6">
    <source>
        <dbReference type="ARBA" id="ARBA00022989"/>
    </source>
</evidence>
<dbReference type="InterPro" id="IPR050297">
    <property type="entry name" value="LipidA_mod_glycosyltrf_83"/>
</dbReference>
<evidence type="ECO:0000256" key="5">
    <source>
        <dbReference type="ARBA" id="ARBA00022692"/>
    </source>
</evidence>
<keyword evidence="5 8" id="KW-0812">Transmembrane</keyword>
<name>A0A7H0LGI3_9SPHN</name>
<evidence type="ECO:0000313" key="10">
    <source>
        <dbReference type="EMBL" id="QNQ08786.1"/>
    </source>
</evidence>
<feature type="transmembrane region" description="Helical" evidence="8">
    <location>
        <begin position="151"/>
        <end position="183"/>
    </location>
</feature>
<evidence type="ECO:0000256" key="4">
    <source>
        <dbReference type="ARBA" id="ARBA00022679"/>
    </source>
</evidence>
<feature type="transmembrane region" description="Helical" evidence="8">
    <location>
        <begin position="247"/>
        <end position="267"/>
    </location>
</feature>
<evidence type="ECO:0000256" key="1">
    <source>
        <dbReference type="ARBA" id="ARBA00004651"/>
    </source>
</evidence>
<dbReference type="RefSeq" id="WP_187761113.1">
    <property type="nucleotide sequence ID" value="NZ_CP061038.1"/>
</dbReference>
<feature type="transmembrane region" description="Helical" evidence="8">
    <location>
        <begin position="73"/>
        <end position="93"/>
    </location>
</feature>
<keyword evidence="3" id="KW-0328">Glycosyltransferase</keyword>
<evidence type="ECO:0000313" key="11">
    <source>
        <dbReference type="Proteomes" id="UP000516148"/>
    </source>
</evidence>
<dbReference type="EMBL" id="CP061038">
    <property type="protein sequence ID" value="QNQ08786.1"/>
    <property type="molecule type" value="Genomic_DNA"/>
</dbReference>
<keyword evidence="11" id="KW-1185">Reference proteome</keyword>
<feature type="domain" description="Glycosyltransferase RgtA/B/C/D-like" evidence="9">
    <location>
        <begin position="64"/>
        <end position="204"/>
    </location>
</feature>
<dbReference type="PANTHER" id="PTHR33908">
    <property type="entry name" value="MANNOSYLTRANSFERASE YKCB-RELATED"/>
    <property type="match status" value="1"/>
</dbReference>
<dbReference type="Proteomes" id="UP000516148">
    <property type="component" value="Chromosome"/>
</dbReference>
<keyword evidence="2" id="KW-1003">Cell membrane</keyword>
<dbReference type="PANTHER" id="PTHR33908:SF11">
    <property type="entry name" value="MEMBRANE PROTEIN"/>
    <property type="match status" value="1"/>
</dbReference>
<dbReference type="AlphaFoldDB" id="A0A7H0LGI3"/>
<feature type="transmembrane region" description="Helical" evidence="8">
    <location>
        <begin position="127"/>
        <end position="145"/>
    </location>
</feature>
<evidence type="ECO:0000256" key="8">
    <source>
        <dbReference type="SAM" id="Phobius"/>
    </source>
</evidence>
<comment type="subcellular location">
    <subcellularLocation>
        <location evidence="1">Cell membrane</location>
        <topology evidence="1">Multi-pass membrane protein</topology>
    </subcellularLocation>
</comment>
<sequence length="485" mass="52382">MSARAWLGAAALILVLLALARPLDHDESQYVAAAVLTAHGNLPYRDFAYLQVPLQPMLFAPLAWLLGDWAWPGLRVVNALLGTAAIAFVYRAAREGGAAAGPALLGAGLFACTDILLFSIGTARNDALPVALLAAALPLVIRTANDRGTCWSALLAGALLAAAAAAKISYALPAAAYGIYVLFDRRHRPLWVAAGSLPIILFVAASFSWNPHGFMFGVFEFPAFAPGDYYRDRPWKMSWLAKLLDTLKFLALGPALIGLLLTSRVRWRGKWGRARSGRAIDWMLWAGIIAALLPFPTWRQYLLPILPPLFVRLAIGWHASPPGRRTRIALVVFACAGLAPSVEALARAVLGVPMIEAIRQGKAIRAAMDTGAVTGPVATLSPQFLPATGRLPDTRFATGPFYFRSRHLLGLKIEAVDRFISRDTLAAHFARPPAAILIGGESKWTSGDAVLDQALEDWAKRNGWRSIPVTGGRFRLYIPPSLHSP</sequence>
<dbReference type="GO" id="GO:0009103">
    <property type="term" value="P:lipopolysaccharide biosynthetic process"/>
    <property type="evidence" value="ECO:0007669"/>
    <property type="project" value="UniProtKB-ARBA"/>
</dbReference>
<evidence type="ECO:0000256" key="3">
    <source>
        <dbReference type="ARBA" id="ARBA00022676"/>
    </source>
</evidence>
<organism evidence="10 11">
    <name type="scientific">Sphingomonas alpina</name>
    <dbReference type="NCBI Taxonomy" id="653931"/>
    <lineage>
        <taxon>Bacteria</taxon>
        <taxon>Pseudomonadati</taxon>
        <taxon>Pseudomonadota</taxon>
        <taxon>Alphaproteobacteria</taxon>
        <taxon>Sphingomonadales</taxon>
        <taxon>Sphingomonadaceae</taxon>
        <taxon>Sphingomonas</taxon>
    </lineage>
</organism>
<evidence type="ECO:0000256" key="2">
    <source>
        <dbReference type="ARBA" id="ARBA00022475"/>
    </source>
</evidence>
<accession>A0A7H0LGI3</accession>
<protein>
    <submittedName>
        <fullName evidence="10">DUF2029 domain-containing protein</fullName>
    </submittedName>
</protein>